<name>A0AAD9H6F3_9PEZI</name>
<dbReference type="Proteomes" id="UP001232148">
    <property type="component" value="Unassembled WGS sequence"/>
</dbReference>
<reference evidence="2" key="1">
    <citation type="submission" date="2021-06" db="EMBL/GenBank/DDBJ databases">
        <title>Comparative genomics, transcriptomics and evolutionary studies reveal genomic signatures of adaptation to plant cell wall in hemibiotrophic fungi.</title>
        <authorList>
            <consortium name="DOE Joint Genome Institute"/>
            <person name="Baroncelli R."/>
            <person name="Diaz J.F."/>
            <person name="Benocci T."/>
            <person name="Peng M."/>
            <person name="Battaglia E."/>
            <person name="Haridas S."/>
            <person name="Andreopoulos W."/>
            <person name="Labutti K."/>
            <person name="Pangilinan J."/>
            <person name="Floch G.L."/>
            <person name="Makela M.R."/>
            <person name="Henrissat B."/>
            <person name="Grigoriev I.V."/>
            <person name="Crouch J.A."/>
            <person name="De Vries R.P."/>
            <person name="Sukno S.A."/>
            <person name="Thon M.R."/>
        </authorList>
    </citation>
    <scope>NUCLEOTIDE SEQUENCE</scope>
    <source>
        <strain evidence="2">MAFF235873</strain>
    </source>
</reference>
<proteinExistence type="predicted"/>
<gene>
    <name evidence="2" type="ORF">LX32DRAFT_193168</name>
</gene>
<keyword evidence="3" id="KW-1185">Reference proteome</keyword>
<evidence type="ECO:0000313" key="3">
    <source>
        <dbReference type="Proteomes" id="UP001232148"/>
    </source>
</evidence>
<evidence type="ECO:0000313" key="2">
    <source>
        <dbReference type="EMBL" id="KAK2022449.1"/>
    </source>
</evidence>
<dbReference type="EMBL" id="MU843042">
    <property type="protein sequence ID" value="KAK2022449.1"/>
    <property type="molecule type" value="Genomic_DNA"/>
</dbReference>
<feature type="region of interest" description="Disordered" evidence="1">
    <location>
        <begin position="42"/>
        <end position="87"/>
    </location>
</feature>
<comment type="caution">
    <text evidence="2">The sequence shown here is derived from an EMBL/GenBank/DDBJ whole genome shotgun (WGS) entry which is preliminary data.</text>
</comment>
<feature type="compositionally biased region" description="Basic and acidic residues" evidence="1">
    <location>
        <begin position="67"/>
        <end position="83"/>
    </location>
</feature>
<dbReference type="AlphaFoldDB" id="A0AAD9H6F3"/>
<organism evidence="2 3">
    <name type="scientific">Colletotrichum zoysiae</name>
    <dbReference type="NCBI Taxonomy" id="1216348"/>
    <lineage>
        <taxon>Eukaryota</taxon>
        <taxon>Fungi</taxon>
        <taxon>Dikarya</taxon>
        <taxon>Ascomycota</taxon>
        <taxon>Pezizomycotina</taxon>
        <taxon>Sordariomycetes</taxon>
        <taxon>Hypocreomycetidae</taxon>
        <taxon>Glomerellales</taxon>
        <taxon>Glomerellaceae</taxon>
        <taxon>Colletotrichum</taxon>
        <taxon>Colletotrichum graminicola species complex</taxon>
    </lineage>
</organism>
<evidence type="ECO:0000256" key="1">
    <source>
        <dbReference type="SAM" id="MobiDB-lite"/>
    </source>
</evidence>
<accession>A0AAD9H6F3</accession>
<sequence>MGYFGTVGLLSLFWRGRRQCSKDNYCFFENLERIVSVDGRSLPRHARQPSQEAGCGQGGSERSAAQRNKDPHPSGRQAIKKDGGGGMYGLPMVRNGRHGGGWKQISVGAVLSPPVSASLCFLSRGIAKPRCISTSGCIHGIHMDVTRAHTGPCAAKCGYRLEFVVLVVPRSLTGRVND</sequence>
<protein>
    <submittedName>
        <fullName evidence="2">Uncharacterized protein</fullName>
    </submittedName>
</protein>